<dbReference type="AlphaFoldDB" id="X0RZL3"/>
<protein>
    <submittedName>
        <fullName evidence="2">Uncharacterized protein</fullName>
    </submittedName>
</protein>
<accession>X0RZL3</accession>
<name>X0RZL3_9ZZZZ</name>
<sequence>MGLIDLPSYEELQLKVNQLQADNAQLEVYLNDARNDNAKLQAENEKLKEALELAYEAYKDKCTGKLSTAKRIAKVHRLCKQALKTKKI</sequence>
<gene>
    <name evidence="2" type="ORF">S01H1_07469</name>
</gene>
<evidence type="ECO:0000313" key="2">
    <source>
        <dbReference type="EMBL" id="GAF69157.1"/>
    </source>
</evidence>
<reference evidence="2" key="1">
    <citation type="journal article" date="2014" name="Front. Microbiol.">
        <title>High frequency of phylogenetically diverse reductive dehalogenase-homologous genes in deep subseafloor sedimentary metagenomes.</title>
        <authorList>
            <person name="Kawai M."/>
            <person name="Futagami T."/>
            <person name="Toyoda A."/>
            <person name="Takaki Y."/>
            <person name="Nishi S."/>
            <person name="Hori S."/>
            <person name="Arai W."/>
            <person name="Tsubouchi T."/>
            <person name="Morono Y."/>
            <person name="Uchiyama I."/>
            <person name="Ito T."/>
            <person name="Fujiyama A."/>
            <person name="Inagaki F."/>
            <person name="Takami H."/>
        </authorList>
    </citation>
    <scope>NUCLEOTIDE SEQUENCE</scope>
    <source>
        <strain evidence="2">Expedition CK06-06</strain>
    </source>
</reference>
<proteinExistence type="predicted"/>
<evidence type="ECO:0000256" key="1">
    <source>
        <dbReference type="SAM" id="Coils"/>
    </source>
</evidence>
<comment type="caution">
    <text evidence="2">The sequence shown here is derived from an EMBL/GenBank/DDBJ whole genome shotgun (WGS) entry which is preliminary data.</text>
</comment>
<keyword evidence="1" id="KW-0175">Coiled coil</keyword>
<feature type="coiled-coil region" evidence="1">
    <location>
        <begin position="9"/>
        <end position="57"/>
    </location>
</feature>
<organism evidence="2">
    <name type="scientific">marine sediment metagenome</name>
    <dbReference type="NCBI Taxonomy" id="412755"/>
    <lineage>
        <taxon>unclassified sequences</taxon>
        <taxon>metagenomes</taxon>
        <taxon>ecological metagenomes</taxon>
    </lineage>
</organism>
<dbReference type="EMBL" id="BARS01003852">
    <property type="protein sequence ID" value="GAF69157.1"/>
    <property type="molecule type" value="Genomic_DNA"/>
</dbReference>